<dbReference type="GO" id="GO:0005794">
    <property type="term" value="C:Golgi apparatus"/>
    <property type="evidence" value="ECO:0007669"/>
    <property type="project" value="TreeGrafter"/>
</dbReference>
<organism evidence="1 2">
    <name type="scientific">Chiloscyllium punctatum</name>
    <name type="common">Brownbanded bambooshark</name>
    <name type="synonym">Hemiscyllium punctatum</name>
    <dbReference type="NCBI Taxonomy" id="137246"/>
    <lineage>
        <taxon>Eukaryota</taxon>
        <taxon>Metazoa</taxon>
        <taxon>Chordata</taxon>
        <taxon>Craniata</taxon>
        <taxon>Vertebrata</taxon>
        <taxon>Chondrichthyes</taxon>
        <taxon>Elasmobranchii</taxon>
        <taxon>Galeomorphii</taxon>
        <taxon>Galeoidea</taxon>
        <taxon>Orectolobiformes</taxon>
        <taxon>Hemiscylliidae</taxon>
        <taxon>Chiloscyllium</taxon>
    </lineage>
</organism>
<dbReference type="Proteomes" id="UP000287033">
    <property type="component" value="Unassembled WGS sequence"/>
</dbReference>
<dbReference type="Pfam" id="PF05742">
    <property type="entry name" value="TANGO2"/>
    <property type="match status" value="1"/>
</dbReference>
<evidence type="ECO:0000313" key="1">
    <source>
        <dbReference type="EMBL" id="GCC28717.1"/>
    </source>
</evidence>
<proteinExistence type="predicted"/>
<dbReference type="PANTHER" id="PTHR17985">
    <property type="entry name" value="SER/THR-RICH PROTEIN T10 IN DGCR REGION"/>
    <property type="match status" value="1"/>
</dbReference>
<dbReference type="GO" id="GO:0007030">
    <property type="term" value="P:Golgi organization"/>
    <property type="evidence" value="ECO:0007669"/>
    <property type="project" value="TreeGrafter"/>
</dbReference>
<gene>
    <name evidence="1" type="ORF">chiPu_0007151</name>
</gene>
<accession>A0A401SE81</accession>
<dbReference type="AlphaFoldDB" id="A0A401SE81"/>
<evidence type="ECO:0008006" key="3">
    <source>
        <dbReference type="Google" id="ProtNLM"/>
    </source>
</evidence>
<evidence type="ECO:0000313" key="2">
    <source>
        <dbReference type="Proteomes" id="UP000287033"/>
    </source>
</evidence>
<dbReference type="InterPro" id="IPR008551">
    <property type="entry name" value="TANGO2"/>
</dbReference>
<name>A0A401SE81_CHIPU</name>
<reference evidence="1 2" key="1">
    <citation type="journal article" date="2018" name="Nat. Ecol. Evol.">
        <title>Shark genomes provide insights into elasmobranch evolution and the origin of vertebrates.</title>
        <authorList>
            <person name="Hara Y"/>
            <person name="Yamaguchi K"/>
            <person name="Onimaru K"/>
            <person name="Kadota M"/>
            <person name="Koyanagi M"/>
            <person name="Keeley SD"/>
            <person name="Tatsumi K"/>
            <person name="Tanaka K"/>
            <person name="Motone F"/>
            <person name="Kageyama Y"/>
            <person name="Nozu R"/>
            <person name="Adachi N"/>
            <person name="Nishimura O"/>
            <person name="Nakagawa R"/>
            <person name="Tanegashima C"/>
            <person name="Kiyatake I"/>
            <person name="Matsumoto R"/>
            <person name="Murakumo K"/>
            <person name="Nishida K"/>
            <person name="Terakita A"/>
            <person name="Kuratani S"/>
            <person name="Sato K"/>
            <person name="Hyodo S Kuraku.S."/>
        </authorList>
    </citation>
    <scope>NUCLEOTIDE SEQUENCE [LARGE SCALE GENOMIC DNA]</scope>
</reference>
<protein>
    <recommendedName>
        <fullName evidence="3">Transport and Golgi organization protein 2 homolog</fullName>
    </recommendedName>
</protein>
<dbReference type="STRING" id="137246.A0A401SE81"/>
<dbReference type="GO" id="GO:0009306">
    <property type="term" value="P:protein secretion"/>
    <property type="evidence" value="ECO:0007669"/>
    <property type="project" value="TreeGrafter"/>
</dbReference>
<dbReference type="OMA" id="FAWRPGH"/>
<dbReference type="OrthoDB" id="191601at2759"/>
<sequence length="274" mass="31034">MCIIFFQFKPHSASAYRFILAANRDEYYSRPTKPADFWENDCNILSGLDMEKGKEGGTWLGISKKGKFAALTNYLQPINSLNALGRGYLVADFLTEEADGLTYLKKVSSEGHLYNGFNLITAEFNNTKGDTMCYYGNKSGQEPKTLEPGIYGLSNSLLETPWKKLVYGKKLFTDTVKQCNELSQESLVEELINMLNNEEFQLPAPDIEEQGQDFIRPMLKEISALFVRTSSYGTRTNTVILVDAKGHVTFTERTMLNPDANQWKVSSFQFELEI</sequence>
<dbReference type="EMBL" id="BEZZ01000216">
    <property type="protein sequence ID" value="GCC28717.1"/>
    <property type="molecule type" value="Genomic_DNA"/>
</dbReference>
<dbReference type="PANTHER" id="PTHR17985:SF8">
    <property type="entry name" value="TRANSPORT AND GOLGI ORGANIZATION PROTEIN 2 HOMOLOG"/>
    <property type="match status" value="1"/>
</dbReference>
<keyword evidence="2" id="KW-1185">Reference proteome</keyword>
<comment type="caution">
    <text evidence="1">The sequence shown here is derived from an EMBL/GenBank/DDBJ whole genome shotgun (WGS) entry which is preliminary data.</text>
</comment>